<reference evidence="1 2" key="1">
    <citation type="submission" date="2013-09" db="EMBL/GenBank/DDBJ databases">
        <authorList>
            <person name="Zeng Z."/>
            <person name="Chen C."/>
        </authorList>
    </citation>
    <scope>NUCLEOTIDE SEQUENCE [LARGE SCALE GENOMIC DNA]</scope>
    <source>
        <strain evidence="1 2">GH29-5</strain>
    </source>
</reference>
<comment type="caution">
    <text evidence="1">The sequence shown here is derived from an EMBL/GenBank/DDBJ whole genome shotgun (WGS) entry which is preliminary data.</text>
</comment>
<gene>
    <name evidence="1" type="ORF">Q764_03375</name>
</gene>
<keyword evidence="2" id="KW-1185">Reference proteome</keyword>
<evidence type="ECO:0000313" key="2">
    <source>
        <dbReference type="Proteomes" id="UP000030121"/>
    </source>
</evidence>
<dbReference type="EMBL" id="JRLW01000003">
    <property type="protein sequence ID" value="KGO90122.1"/>
    <property type="molecule type" value="Genomic_DNA"/>
</dbReference>
<protein>
    <submittedName>
        <fullName evidence="1">Kdo domain containing protein</fullName>
    </submittedName>
</protein>
<dbReference type="Proteomes" id="UP000030121">
    <property type="component" value="Unassembled WGS sequence"/>
</dbReference>
<dbReference type="RefSeq" id="WP_026981105.1">
    <property type="nucleotide sequence ID" value="NZ_JRLW01000003.1"/>
</dbReference>
<dbReference type="AlphaFoldDB" id="A0A0A2MBS0"/>
<dbReference type="eggNOG" id="COG3642">
    <property type="taxonomic scope" value="Bacteria"/>
</dbReference>
<evidence type="ECO:0000313" key="1">
    <source>
        <dbReference type="EMBL" id="KGO90122.1"/>
    </source>
</evidence>
<dbReference type="Pfam" id="PF06293">
    <property type="entry name" value="Kdo"/>
    <property type="match status" value="1"/>
</dbReference>
<name>A0A0A2MBS0_9FLAO</name>
<proteinExistence type="predicted"/>
<sequence>MNFIIHQKYNAYKNEIFKLTKDFKGSGRLFGDCKRNIIKVFSLGKSEFNIKSFKTPRFLNKVVYRYFRKSKARRSFEYANLLLQKGIKTPQPVAFYESYSYLGLCESYYISEHLQYDLTFRELITCPDYENHELILRQFTRFCHSLHENGVEFLDHSPGNTLIKKEGEGEYHFYLVDLNRMKFHESLDLKKRLQNLSHLTPKKEMIEVISDEYSKLYGIPYDEVFNELWDKTQDFNRKINRKRQLKARFNL</sequence>
<accession>A0A0A2MBS0</accession>
<organism evidence="1 2">
    <name type="scientific">Flavobacterium suncheonense GH29-5 = DSM 17707</name>
    <dbReference type="NCBI Taxonomy" id="1121899"/>
    <lineage>
        <taxon>Bacteria</taxon>
        <taxon>Pseudomonadati</taxon>
        <taxon>Bacteroidota</taxon>
        <taxon>Flavobacteriia</taxon>
        <taxon>Flavobacteriales</taxon>
        <taxon>Flavobacteriaceae</taxon>
        <taxon>Flavobacterium</taxon>
    </lineage>
</organism>
<dbReference type="InterPro" id="IPR011009">
    <property type="entry name" value="Kinase-like_dom_sf"/>
</dbReference>
<dbReference type="SUPFAM" id="SSF56112">
    <property type="entry name" value="Protein kinase-like (PK-like)"/>
    <property type="match status" value="1"/>
</dbReference>
<dbReference type="STRING" id="1121899.GCA_000430025_00059"/>
<dbReference type="OrthoDB" id="9773772at2"/>